<dbReference type="InterPro" id="IPR002397">
    <property type="entry name" value="Cyt_P450_B"/>
</dbReference>
<dbReference type="InterPro" id="IPR017972">
    <property type="entry name" value="Cyt_P450_CS"/>
</dbReference>
<dbReference type="EMBL" id="JBHYPX010000003">
    <property type="protein sequence ID" value="MFE1351001.1"/>
    <property type="molecule type" value="Genomic_DNA"/>
</dbReference>
<organism evidence="3 4">
    <name type="scientific">Kitasatospora phosalacinea</name>
    <dbReference type="NCBI Taxonomy" id="2065"/>
    <lineage>
        <taxon>Bacteria</taxon>
        <taxon>Bacillati</taxon>
        <taxon>Actinomycetota</taxon>
        <taxon>Actinomycetes</taxon>
        <taxon>Kitasatosporales</taxon>
        <taxon>Streptomycetaceae</taxon>
        <taxon>Kitasatospora</taxon>
    </lineage>
</organism>
<dbReference type="PROSITE" id="PS00086">
    <property type="entry name" value="CYTOCHROME_P450"/>
    <property type="match status" value="1"/>
</dbReference>
<dbReference type="PANTHER" id="PTHR46696:SF1">
    <property type="entry name" value="CYTOCHROME P450 YJIB-RELATED"/>
    <property type="match status" value="1"/>
</dbReference>
<dbReference type="PRINTS" id="PR00359">
    <property type="entry name" value="BP450"/>
</dbReference>
<evidence type="ECO:0000256" key="1">
    <source>
        <dbReference type="ARBA" id="ARBA00010617"/>
    </source>
</evidence>
<accession>A0ABW6GE45</accession>
<sequence>MTVPEHLASGGCPYAGRPGAAPLYGTAVSDDPHGLYARMRAEHGPVAPIELEPGVEGWLVIGYQEMLDLTRNEQLFSKDSRHWRVPREGRLRADSPLVPMTMWRPTLQSMDGAEHHRLSTAVGEALGRIDHRWLRETTEAAATALIESWGPDGTADLVAQFTRRLPLLVFTMLLDLPEEDGPRLLGMITGMVDSGEAAQRSAAEFGSMLAALVGQRRARPGEDLTSWLLAHPAGLSDEEVVHNLMVLLVAGNESTINWIGNTVRLLLTDRRFRTSLTGGRATVADALDEVLWRDPPVQNFPGRWATSDTVLGGQYISAGDMLVLGLAGANDDPSVHGTEGLSGNRAHLAWGAGRHVCPAKDPARLIVETAVETLLHCLPDLQLAVPAHELTWRPSPWSRALTSLPVLYSAFAPPRPAAPAAPVTPERTSWTPQPLPSSAPTDSTPSEPTSPPRTSGSALADLRRRLSSLVGWWSGR</sequence>
<dbReference type="RefSeq" id="WP_380315865.1">
    <property type="nucleotide sequence ID" value="NZ_JBHYPW010000002.1"/>
</dbReference>
<dbReference type="SUPFAM" id="SSF48264">
    <property type="entry name" value="Cytochrome P450"/>
    <property type="match status" value="1"/>
</dbReference>
<reference evidence="3 4" key="1">
    <citation type="submission" date="2024-09" db="EMBL/GenBank/DDBJ databases">
        <title>The Natural Products Discovery Center: Release of the First 8490 Sequenced Strains for Exploring Actinobacteria Biosynthetic Diversity.</title>
        <authorList>
            <person name="Kalkreuter E."/>
            <person name="Kautsar S.A."/>
            <person name="Yang D."/>
            <person name="Bader C.D."/>
            <person name="Teijaro C.N."/>
            <person name="Fluegel L."/>
            <person name="Davis C.M."/>
            <person name="Simpson J.R."/>
            <person name="Lauterbach L."/>
            <person name="Steele A.D."/>
            <person name="Gui C."/>
            <person name="Meng S."/>
            <person name="Li G."/>
            <person name="Viehrig K."/>
            <person name="Ye F."/>
            <person name="Su P."/>
            <person name="Kiefer A.F."/>
            <person name="Nichols A."/>
            <person name="Cepeda A.J."/>
            <person name="Yan W."/>
            <person name="Fan B."/>
            <person name="Jiang Y."/>
            <person name="Adhikari A."/>
            <person name="Zheng C.-J."/>
            <person name="Schuster L."/>
            <person name="Cowan T.M."/>
            <person name="Smanski M.J."/>
            <person name="Chevrette M.G."/>
            <person name="De Carvalho L.P.S."/>
            <person name="Shen B."/>
        </authorList>
    </citation>
    <scope>NUCLEOTIDE SEQUENCE [LARGE SCALE GENOMIC DNA]</scope>
    <source>
        <strain evidence="3 4">NPDC058753</strain>
    </source>
</reference>
<evidence type="ECO:0000313" key="3">
    <source>
        <dbReference type="EMBL" id="MFE1351001.1"/>
    </source>
</evidence>
<protein>
    <submittedName>
        <fullName evidence="3">Cytochrome P450</fullName>
    </submittedName>
</protein>
<comment type="similarity">
    <text evidence="1">Belongs to the cytochrome P450 family.</text>
</comment>
<keyword evidence="4" id="KW-1185">Reference proteome</keyword>
<proteinExistence type="inferred from homology"/>
<dbReference type="Gene3D" id="1.10.630.10">
    <property type="entry name" value="Cytochrome P450"/>
    <property type="match status" value="1"/>
</dbReference>
<name>A0ABW6GE45_9ACTN</name>
<feature type="compositionally biased region" description="Low complexity" evidence="2">
    <location>
        <begin position="436"/>
        <end position="460"/>
    </location>
</feature>
<comment type="caution">
    <text evidence="3">The sequence shown here is derived from an EMBL/GenBank/DDBJ whole genome shotgun (WGS) entry which is preliminary data.</text>
</comment>
<evidence type="ECO:0000313" key="4">
    <source>
        <dbReference type="Proteomes" id="UP001599542"/>
    </source>
</evidence>
<dbReference type="Proteomes" id="UP001599542">
    <property type="component" value="Unassembled WGS sequence"/>
</dbReference>
<evidence type="ECO:0000256" key="2">
    <source>
        <dbReference type="SAM" id="MobiDB-lite"/>
    </source>
</evidence>
<dbReference type="InterPro" id="IPR036396">
    <property type="entry name" value="Cyt_P450_sf"/>
</dbReference>
<dbReference type="CDD" id="cd20623">
    <property type="entry name" value="CYP_unk"/>
    <property type="match status" value="1"/>
</dbReference>
<gene>
    <name evidence="3" type="ORF">ACFW6T_03320</name>
</gene>
<dbReference type="PANTHER" id="PTHR46696">
    <property type="entry name" value="P450, PUTATIVE (EUROFUNG)-RELATED"/>
    <property type="match status" value="1"/>
</dbReference>
<feature type="region of interest" description="Disordered" evidence="2">
    <location>
        <begin position="416"/>
        <end position="460"/>
    </location>
</feature>